<dbReference type="OrthoDB" id="9927850at2"/>
<dbReference type="KEGG" id="paby:Ga0080574_TMP4518"/>
<keyword evidence="3" id="KW-1185">Reference proteome</keyword>
<dbReference type="Proteomes" id="UP000187059">
    <property type="component" value="Chromosome"/>
</dbReference>
<reference evidence="2 3" key="1">
    <citation type="submission" date="2016-04" db="EMBL/GenBank/DDBJ databases">
        <title>Deep-sea bacteria in the southern Pacific.</title>
        <authorList>
            <person name="Tang K."/>
        </authorList>
    </citation>
    <scope>NUCLEOTIDE SEQUENCE [LARGE SCALE GENOMIC DNA]</scope>
    <source>
        <strain evidence="2 3">JLT2014</strain>
    </source>
</reference>
<organism evidence="2 3">
    <name type="scientific">Salipiger abyssi</name>
    <dbReference type="NCBI Taxonomy" id="1250539"/>
    <lineage>
        <taxon>Bacteria</taxon>
        <taxon>Pseudomonadati</taxon>
        <taxon>Pseudomonadota</taxon>
        <taxon>Alphaproteobacteria</taxon>
        <taxon>Rhodobacterales</taxon>
        <taxon>Roseobacteraceae</taxon>
        <taxon>Salipiger</taxon>
    </lineage>
</organism>
<evidence type="ECO:0000313" key="3">
    <source>
        <dbReference type="Proteomes" id="UP000187059"/>
    </source>
</evidence>
<feature type="region of interest" description="Disordered" evidence="1">
    <location>
        <begin position="1"/>
        <end position="71"/>
    </location>
</feature>
<name>A0A1P8UZN3_9RHOB</name>
<gene>
    <name evidence="2" type="ORF">Ga0080574_TMP4518</name>
</gene>
<protein>
    <submittedName>
        <fullName evidence="2">Uncharacterized protein</fullName>
    </submittedName>
</protein>
<dbReference type="RefSeq" id="WP_076705012.1">
    <property type="nucleotide sequence ID" value="NZ_CP015093.1"/>
</dbReference>
<proteinExistence type="predicted"/>
<sequence>MDIRTAGALPQRRSDLGNGMRAPASSPASLRRAIPPPTPVTVQMLPSHQAGHSVEQGARQGYAAAREALKD</sequence>
<accession>A0A1P8UZN3</accession>
<evidence type="ECO:0000313" key="2">
    <source>
        <dbReference type="EMBL" id="APZ54852.1"/>
    </source>
</evidence>
<evidence type="ECO:0000256" key="1">
    <source>
        <dbReference type="SAM" id="MobiDB-lite"/>
    </source>
</evidence>
<dbReference type="EMBL" id="CP015093">
    <property type="protein sequence ID" value="APZ54852.1"/>
    <property type="molecule type" value="Genomic_DNA"/>
</dbReference>
<feature type="compositionally biased region" description="Low complexity" evidence="1">
    <location>
        <begin position="21"/>
        <end position="33"/>
    </location>
</feature>
<dbReference type="AlphaFoldDB" id="A0A1P8UZN3"/>